<dbReference type="Gene3D" id="3.30.450.20">
    <property type="entry name" value="PAS domain"/>
    <property type="match status" value="1"/>
</dbReference>
<dbReference type="AlphaFoldDB" id="A0A222FMQ7"/>
<sequence length="583" mass="65827">MAHQLLIVDDESGILQAIRRMLRAEPWQILEAHSGDEACQLLNQHAIDLLITDYKMPGMNGIELCRYARQHSPATYRLLLSGQVDYNSLRNAWRLGDIHRFVAKPWDNLLLTMDIREGLRQHELLRQTQALQQAVGSTQPLLLTDSNWIIRLTNQAMCNLLQFSEEELLGTNLFAPTLCDAPVALEAEINRQADAGEVWLGLFALMNQQQQPLPSWMSISTLGPFRLCIAQRMSEHMPMPSAPVGEPGTALLDNQPQSAPALLLIDLDADQIREHQLAQTCFQRVQQCIGDAYELYAPQDHLLRVLIPADVSCGEIEQLQEDIGTDLRDPLPMSDKPIKLRRLMRVEHCPSDQPDWRAWLRQHIGLQDTSPPAKHTDEINLQGQQVMPVFNQQGELVALQAPRRVQQWPSWLESVAELCRTLFKQPPPVIINLAQVAELSVDQLSCTSAAGLDCYVIVSEDQLLSDDESTTQLRQMLYQQDCKLLVADFGRNFLNSRQLLSMPVCGLCLAPEYLAHMRTHKSMAQSRRLLQRLRDNNMILYAPGVDDAEALAAAHHQQADWLSGQLLSPEVDVSQLQWFANGD</sequence>
<keyword evidence="5" id="KW-1185">Reference proteome</keyword>
<dbReference type="Pfam" id="PF00072">
    <property type="entry name" value="Response_reg"/>
    <property type="match status" value="1"/>
</dbReference>
<dbReference type="InterPro" id="IPR011006">
    <property type="entry name" value="CheY-like_superfamily"/>
</dbReference>
<dbReference type="Proteomes" id="UP000202440">
    <property type="component" value="Chromosome"/>
</dbReference>
<dbReference type="CDD" id="cd17569">
    <property type="entry name" value="REC_HupR-like"/>
    <property type="match status" value="1"/>
</dbReference>
<name>A0A222FMQ7_9GAMM</name>
<evidence type="ECO:0000256" key="2">
    <source>
        <dbReference type="PROSITE-ProRule" id="PRU00169"/>
    </source>
</evidence>
<dbReference type="InterPro" id="IPR001633">
    <property type="entry name" value="EAL_dom"/>
</dbReference>
<proteinExistence type="predicted"/>
<accession>A0A222FMQ7</accession>
<dbReference type="KEGG" id="bsan:CHH28_17245"/>
<dbReference type="InterPro" id="IPR035965">
    <property type="entry name" value="PAS-like_dom_sf"/>
</dbReference>
<dbReference type="InterPro" id="IPR035919">
    <property type="entry name" value="EAL_sf"/>
</dbReference>
<dbReference type="Gene3D" id="3.40.50.2300">
    <property type="match status" value="1"/>
</dbReference>
<feature type="domain" description="Response regulatory" evidence="3">
    <location>
        <begin position="4"/>
        <end position="119"/>
    </location>
</feature>
<evidence type="ECO:0000259" key="3">
    <source>
        <dbReference type="PROSITE" id="PS50110"/>
    </source>
</evidence>
<keyword evidence="1 2" id="KW-0597">Phosphoprotein</keyword>
<dbReference type="Gene3D" id="3.20.20.450">
    <property type="entry name" value="EAL domain"/>
    <property type="match status" value="1"/>
</dbReference>
<dbReference type="InterPro" id="IPR000014">
    <property type="entry name" value="PAS"/>
</dbReference>
<dbReference type="EMBL" id="CP022530">
    <property type="protein sequence ID" value="ASP40315.1"/>
    <property type="molecule type" value="Genomic_DNA"/>
</dbReference>
<dbReference type="PANTHER" id="PTHR44591:SF19">
    <property type="entry name" value="TWO-COMPONENT RESPONSE REGULATOR-RELATED"/>
    <property type="match status" value="1"/>
</dbReference>
<dbReference type="OrthoDB" id="9802066at2"/>
<dbReference type="SUPFAM" id="SSF52172">
    <property type="entry name" value="CheY-like"/>
    <property type="match status" value="1"/>
</dbReference>
<dbReference type="SMART" id="SM00091">
    <property type="entry name" value="PAS"/>
    <property type="match status" value="1"/>
</dbReference>
<dbReference type="SMART" id="SM00448">
    <property type="entry name" value="REC"/>
    <property type="match status" value="1"/>
</dbReference>
<protein>
    <recommendedName>
        <fullName evidence="3">Response regulatory domain-containing protein</fullName>
    </recommendedName>
</protein>
<reference evidence="4 5" key="1">
    <citation type="submission" date="2017-07" db="EMBL/GenBank/DDBJ databases">
        <title>Annotated genome sequence of Bacterioplanes sanyensis isolated from Red Sea.</title>
        <authorList>
            <person name="Rehman Z.U."/>
        </authorList>
    </citation>
    <scope>NUCLEOTIDE SEQUENCE [LARGE SCALE GENOMIC DNA]</scope>
    <source>
        <strain evidence="4 5">NV9</strain>
    </source>
</reference>
<dbReference type="RefSeq" id="WP_094061484.1">
    <property type="nucleotide sequence ID" value="NZ_CP022530.1"/>
</dbReference>
<gene>
    <name evidence="4" type="ORF">CHH28_17245</name>
</gene>
<dbReference type="Pfam" id="PF00563">
    <property type="entry name" value="EAL"/>
    <property type="match status" value="1"/>
</dbReference>
<dbReference type="CDD" id="cd00130">
    <property type="entry name" value="PAS"/>
    <property type="match status" value="1"/>
</dbReference>
<dbReference type="InterPro" id="IPR050595">
    <property type="entry name" value="Bact_response_regulator"/>
</dbReference>
<dbReference type="GO" id="GO:0000160">
    <property type="term" value="P:phosphorelay signal transduction system"/>
    <property type="evidence" value="ECO:0007669"/>
    <property type="project" value="InterPro"/>
</dbReference>
<evidence type="ECO:0000313" key="4">
    <source>
        <dbReference type="EMBL" id="ASP40315.1"/>
    </source>
</evidence>
<dbReference type="PROSITE" id="PS50110">
    <property type="entry name" value="RESPONSE_REGULATORY"/>
    <property type="match status" value="1"/>
</dbReference>
<dbReference type="SUPFAM" id="SSF55785">
    <property type="entry name" value="PYP-like sensor domain (PAS domain)"/>
    <property type="match status" value="1"/>
</dbReference>
<evidence type="ECO:0000256" key="1">
    <source>
        <dbReference type="ARBA" id="ARBA00022553"/>
    </source>
</evidence>
<feature type="modified residue" description="4-aspartylphosphate" evidence="2">
    <location>
        <position position="53"/>
    </location>
</feature>
<evidence type="ECO:0000313" key="5">
    <source>
        <dbReference type="Proteomes" id="UP000202440"/>
    </source>
</evidence>
<dbReference type="InterPro" id="IPR001789">
    <property type="entry name" value="Sig_transdc_resp-reg_receiver"/>
</dbReference>
<dbReference type="PANTHER" id="PTHR44591">
    <property type="entry name" value="STRESS RESPONSE REGULATOR PROTEIN 1"/>
    <property type="match status" value="1"/>
</dbReference>
<organism evidence="4 5">
    <name type="scientific">Bacterioplanes sanyensis</name>
    <dbReference type="NCBI Taxonomy" id="1249553"/>
    <lineage>
        <taxon>Bacteria</taxon>
        <taxon>Pseudomonadati</taxon>
        <taxon>Pseudomonadota</taxon>
        <taxon>Gammaproteobacteria</taxon>
        <taxon>Oceanospirillales</taxon>
        <taxon>Oceanospirillaceae</taxon>
        <taxon>Bacterioplanes</taxon>
    </lineage>
</organism>
<dbReference type="SUPFAM" id="SSF141868">
    <property type="entry name" value="EAL domain-like"/>
    <property type="match status" value="1"/>
</dbReference>